<dbReference type="PROSITE" id="PS00216">
    <property type="entry name" value="SUGAR_TRANSPORT_1"/>
    <property type="match status" value="1"/>
</dbReference>
<name>A0A345M117_9GAMM</name>
<reference evidence="7" key="1">
    <citation type="submission" date="2021-03" db="EMBL/GenBank/DDBJ databases">
        <authorList>
            <person name="Stanton E."/>
        </authorList>
    </citation>
    <scope>NUCLEOTIDE SEQUENCE</scope>
    <source>
        <strain evidence="7">2020EL-00113</strain>
    </source>
</reference>
<accession>A0A345M117</accession>
<feature type="domain" description="Major facilitator superfamily (MFS) profile" evidence="6">
    <location>
        <begin position="20"/>
        <end position="430"/>
    </location>
</feature>
<dbReference type="InterPro" id="IPR020846">
    <property type="entry name" value="MFS_dom"/>
</dbReference>
<evidence type="ECO:0000256" key="4">
    <source>
        <dbReference type="ARBA" id="ARBA00023136"/>
    </source>
</evidence>
<feature type="transmembrane region" description="Helical" evidence="5">
    <location>
        <begin position="58"/>
        <end position="76"/>
    </location>
</feature>
<keyword evidence="3 5" id="KW-1133">Transmembrane helix</keyword>
<feature type="transmembrane region" description="Helical" evidence="5">
    <location>
        <begin position="20"/>
        <end position="46"/>
    </location>
</feature>
<evidence type="ECO:0000313" key="8">
    <source>
        <dbReference type="EMBL" id="MDT0135038.1"/>
    </source>
</evidence>
<keyword evidence="2 5" id="KW-0812">Transmembrane</keyword>
<proteinExistence type="predicted"/>
<dbReference type="Proteomes" id="UP001252207">
    <property type="component" value="Unassembled WGS sequence"/>
</dbReference>
<evidence type="ECO:0000256" key="1">
    <source>
        <dbReference type="ARBA" id="ARBA00004127"/>
    </source>
</evidence>
<dbReference type="PROSITE" id="PS00217">
    <property type="entry name" value="SUGAR_TRANSPORT_2"/>
    <property type="match status" value="1"/>
</dbReference>
<dbReference type="GO" id="GO:0005886">
    <property type="term" value="C:plasma membrane"/>
    <property type="evidence" value="ECO:0007669"/>
    <property type="project" value="UniProtKB-SubCell"/>
</dbReference>
<evidence type="ECO:0000256" key="3">
    <source>
        <dbReference type="ARBA" id="ARBA00022989"/>
    </source>
</evidence>
<evidence type="ECO:0000259" key="6">
    <source>
        <dbReference type="PROSITE" id="PS50850"/>
    </source>
</evidence>
<feature type="transmembrane region" description="Helical" evidence="5">
    <location>
        <begin position="404"/>
        <end position="425"/>
    </location>
</feature>
<feature type="transmembrane region" description="Helical" evidence="5">
    <location>
        <begin position="376"/>
        <end position="398"/>
    </location>
</feature>
<comment type="caution">
    <text evidence="7">The sequence shown here is derived from an EMBL/GenBank/DDBJ whole genome shotgun (WGS) entry which is preliminary data.</text>
</comment>
<reference evidence="8 10" key="2">
    <citation type="submission" date="2022-06" db="EMBL/GenBank/DDBJ databases">
        <title>Chromosome and plasmid sequencings of Enterobacteriales species co-exiting double carbapenemases.</title>
        <authorList>
            <person name="Fu Y."/>
        </authorList>
    </citation>
    <scope>NUCLEOTIDE SEQUENCE [LARGE SCALE GENOMIC DNA]</scope>
    <source>
        <strain evidence="8 10">21030615019</strain>
    </source>
</reference>
<keyword evidence="4 5" id="KW-0472">Membrane</keyword>
<sequence length="431" mass="46805">MTMQTIAVKSFGSTKTTSKVLLICWMSILFEGYDVGVMGAVLPTLAEYKQWNLSPLELGALSSYALVGMFFGAFIIGTLSELYGRRRMLLACVTLFSLTMLGAAFAPTPWLFGLMRFIGGIGLGGVIPVAAALTIEYSPTEKRSFNYGIMYSGYSLGILSAALVAMWLLEHFGWRSVIAFGALPLLLIWPMARILPESLEYLTHKGLHSEAQTLAKKLDIDYQSSSEYVQHKSQSIKEIVAVVFAWRHLRATACFWVALFCGMLLVYGLNTWLPSIMRKEGYNLGSSLTFLIVFSLASALGGLFLGKIADKYGVRNSVAFFFLLGAIGVGCLIFKQNIYMNYVLVAFAGVGSISAALILTGYIANYYPSNARASATGWALSFSRIGAMTGPMFGAYIASLGIATSWNFIAFAIVAVIAATAVILLPKQRAL</sequence>
<dbReference type="Gene3D" id="1.20.1250.20">
    <property type="entry name" value="MFS general substrate transporter like domains"/>
    <property type="match status" value="1"/>
</dbReference>
<gene>
    <name evidence="7" type="ORF">J7T18_06495</name>
    <name evidence="8" type="ORF">NLX89_17050</name>
</gene>
<feature type="transmembrane region" description="Helical" evidence="5">
    <location>
        <begin position="147"/>
        <end position="168"/>
    </location>
</feature>
<dbReference type="InterPro" id="IPR005829">
    <property type="entry name" value="Sugar_transporter_CS"/>
</dbReference>
<feature type="transmembrane region" description="Helical" evidence="5">
    <location>
        <begin position="342"/>
        <end position="364"/>
    </location>
</feature>
<dbReference type="KEGG" id="prq:CYG50_19660"/>
<evidence type="ECO:0000313" key="7">
    <source>
        <dbReference type="EMBL" id="MBQ0267949.1"/>
    </source>
</evidence>
<feature type="transmembrane region" description="Helical" evidence="5">
    <location>
        <begin position="318"/>
        <end position="336"/>
    </location>
</feature>
<dbReference type="EMBL" id="JAGKLY010000002">
    <property type="protein sequence ID" value="MBQ0267949.1"/>
    <property type="molecule type" value="Genomic_DNA"/>
</dbReference>
<dbReference type="AlphaFoldDB" id="A0A345M117"/>
<feature type="transmembrane region" description="Helical" evidence="5">
    <location>
        <begin position="88"/>
        <end position="108"/>
    </location>
</feature>
<dbReference type="PANTHER" id="PTHR23508">
    <property type="entry name" value="CARBOXYLIC ACID TRANSPORTER PROTEIN HOMOLOG"/>
    <property type="match status" value="1"/>
</dbReference>
<dbReference type="PANTHER" id="PTHR23508:SF10">
    <property type="entry name" value="CARBOXYLIC ACID TRANSPORTER PROTEIN HOMOLOG"/>
    <property type="match status" value="1"/>
</dbReference>
<organism evidence="7 9">
    <name type="scientific">Providencia huaxiensis</name>
    <dbReference type="NCBI Taxonomy" id="2027290"/>
    <lineage>
        <taxon>Bacteria</taxon>
        <taxon>Pseudomonadati</taxon>
        <taxon>Pseudomonadota</taxon>
        <taxon>Gammaproteobacteria</taxon>
        <taxon>Enterobacterales</taxon>
        <taxon>Morganellaceae</taxon>
        <taxon>Providencia</taxon>
    </lineage>
</organism>
<keyword evidence="10" id="KW-1185">Reference proteome</keyword>
<dbReference type="OrthoDB" id="3252866at2"/>
<evidence type="ECO:0000313" key="10">
    <source>
        <dbReference type="Proteomes" id="UP001252207"/>
    </source>
</evidence>
<evidence type="ECO:0000256" key="2">
    <source>
        <dbReference type="ARBA" id="ARBA00022692"/>
    </source>
</evidence>
<dbReference type="Proteomes" id="UP000674270">
    <property type="component" value="Unassembled WGS sequence"/>
</dbReference>
<dbReference type="RefSeq" id="WP_102137965.1">
    <property type="nucleotide sequence ID" value="NZ_CP031123.2"/>
</dbReference>
<comment type="subcellular location">
    <subcellularLocation>
        <location evidence="1">Endomembrane system</location>
        <topology evidence="1">Multi-pass membrane protein</topology>
    </subcellularLocation>
</comment>
<evidence type="ECO:0000313" key="9">
    <source>
        <dbReference type="Proteomes" id="UP000674270"/>
    </source>
</evidence>
<feature type="transmembrane region" description="Helical" evidence="5">
    <location>
        <begin position="253"/>
        <end position="273"/>
    </location>
</feature>
<evidence type="ECO:0000256" key="5">
    <source>
        <dbReference type="SAM" id="Phobius"/>
    </source>
</evidence>
<dbReference type="GeneID" id="89491485"/>
<dbReference type="InterPro" id="IPR036259">
    <property type="entry name" value="MFS_trans_sf"/>
</dbReference>
<dbReference type="EMBL" id="JANAVW010000001">
    <property type="protein sequence ID" value="MDT0135038.1"/>
    <property type="molecule type" value="Genomic_DNA"/>
</dbReference>
<dbReference type="Pfam" id="PF07690">
    <property type="entry name" value="MFS_1"/>
    <property type="match status" value="1"/>
</dbReference>
<dbReference type="InterPro" id="IPR011701">
    <property type="entry name" value="MFS"/>
</dbReference>
<feature type="transmembrane region" description="Helical" evidence="5">
    <location>
        <begin position="114"/>
        <end position="135"/>
    </location>
</feature>
<feature type="transmembrane region" description="Helical" evidence="5">
    <location>
        <begin position="285"/>
        <end position="306"/>
    </location>
</feature>
<protein>
    <submittedName>
        <fullName evidence="7">Aromatic acid/H+ symport family MFS transporter</fullName>
    </submittedName>
</protein>
<dbReference type="PROSITE" id="PS50850">
    <property type="entry name" value="MFS"/>
    <property type="match status" value="1"/>
</dbReference>
<feature type="transmembrane region" description="Helical" evidence="5">
    <location>
        <begin position="174"/>
        <end position="195"/>
    </location>
</feature>
<dbReference type="CDD" id="cd17365">
    <property type="entry name" value="MFS_PcaK_like"/>
    <property type="match status" value="1"/>
</dbReference>
<dbReference type="GO" id="GO:0046943">
    <property type="term" value="F:carboxylic acid transmembrane transporter activity"/>
    <property type="evidence" value="ECO:0007669"/>
    <property type="project" value="TreeGrafter"/>
</dbReference>
<dbReference type="SUPFAM" id="SSF103473">
    <property type="entry name" value="MFS general substrate transporter"/>
    <property type="match status" value="1"/>
</dbReference>